<dbReference type="AlphaFoldDB" id="A0A9X3N9W1"/>
<feature type="chain" id="PRO_5040918616" evidence="1">
    <location>
        <begin position="25"/>
        <end position="195"/>
    </location>
</feature>
<comment type="caution">
    <text evidence="2">The sequence shown here is derived from an EMBL/GenBank/DDBJ whole genome shotgun (WGS) entry which is preliminary data.</text>
</comment>
<evidence type="ECO:0000313" key="3">
    <source>
        <dbReference type="Proteomes" id="UP001147653"/>
    </source>
</evidence>
<keyword evidence="3" id="KW-1185">Reference proteome</keyword>
<organism evidence="2 3">
    <name type="scientific">Solirubrobacter phytolaccae</name>
    <dbReference type="NCBI Taxonomy" id="1404360"/>
    <lineage>
        <taxon>Bacteria</taxon>
        <taxon>Bacillati</taxon>
        <taxon>Actinomycetota</taxon>
        <taxon>Thermoleophilia</taxon>
        <taxon>Solirubrobacterales</taxon>
        <taxon>Solirubrobacteraceae</taxon>
        <taxon>Solirubrobacter</taxon>
    </lineage>
</organism>
<reference evidence="2" key="1">
    <citation type="submission" date="2022-10" db="EMBL/GenBank/DDBJ databases">
        <title>The WGS of Solirubrobacter phytolaccae KCTC 29190.</title>
        <authorList>
            <person name="Jiang Z."/>
        </authorList>
    </citation>
    <scope>NUCLEOTIDE SEQUENCE</scope>
    <source>
        <strain evidence="2">KCTC 29190</strain>
    </source>
</reference>
<keyword evidence="1" id="KW-0732">Signal</keyword>
<proteinExistence type="predicted"/>
<protein>
    <submittedName>
        <fullName evidence="2">Uncharacterized protein</fullName>
    </submittedName>
</protein>
<evidence type="ECO:0000256" key="1">
    <source>
        <dbReference type="SAM" id="SignalP"/>
    </source>
</evidence>
<gene>
    <name evidence="2" type="ORF">OJ997_12345</name>
</gene>
<accession>A0A9X3N9W1</accession>
<dbReference type="RefSeq" id="WP_270025399.1">
    <property type="nucleotide sequence ID" value="NZ_JAPDDP010000018.1"/>
</dbReference>
<name>A0A9X3N9W1_9ACTN</name>
<feature type="signal peptide" evidence="1">
    <location>
        <begin position="1"/>
        <end position="24"/>
    </location>
</feature>
<dbReference type="EMBL" id="JAPDDP010000018">
    <property type="protein sequence ID" value="MDA0181089.1"/>
    <property type="molecule type" value="Genomic_DNA"/>
</dbReference>
<sequence length="195" mass="20707">MYARKLIGSLVVATALIAPGAAHAAPLTCPQEPTVRVFRPWLDPSPYVPIGSFEADGWTLTGGASRVPGNEPWRVGGAGHATSLKLPAGATAVSPPVCISIDRPTIRFFARNTGAPLGRVRATVVVPTLLGELRLPIGVVLNPSERWSPTLPMPVIVNLLTLLGGPGNVRFELTAAGYKSEWLVDDVYLDPYSKH</sequence>
<dbReference type="Proteomes" id="UP001147653">
    <property type="component" value="Unassembled WGS sequence"/>
</dbReference>
<evidence type="ECO:0000313" key="2">
    <source>
        <dbReference type="EMBL" id="MDA0181089.1"/>
    </source>
</evidence>